<organism evidence="2 3">
    <name type="scientific">Lamprobacter modestohalophilus</name>
    <dbReference type="NCBI Taxonomy" id="1064514"/>
    <lineage>
        <taxon>Bacteria</taxon>
        <taxon>Pseudomonadati</taxon>
        <taxon>Pseudomonadota</taxon>
        <taxon>Gammaproteobacteria</taxon>
        <taxon>Chromatiales</taxon>
        <taxon>Chromatiaceae</taxon>
        <taxon>Lamprobacter</taxon>
    </lineage>
</organism>
<dbReference type="AlphaFoldDB" id="A0A9X0WB55"/>
<protein>
    <recommendedName>
        <fullName evidence="1">H repeat-associated protein N-terminal domain-containing protein</fullName>
    </recommendedName>
</protein>
<name>A0A9X0WB55_9GAMM</name>
<keyword evidence="3" id="KW-1185">Reference proteome</keyword>
<feature type="domain" description="H repeat-associated protein N-terminal" evidence="1">
    <location>
        <begin position="10"/>
        <end position="96"/>
    </location>
</feature>
<dbReference type="RefSeq" id="WP_200246732.1">
    <property type="nucleotide sequence ID" value="NZ_NRRY01000033.1"/>
</dbReference>
<comment type="caution">
    <text evidence="2">The sequence shown here is derived from an EMBL/GenBank/DDBJ whole genome shotgun (WGS) entry which is preliminary data.</text>
</comment>
<accession>A0A9X0WB55</accession>
<sequence>MRRMLPVLLKRLSKIPDPRNPKKTKHKLTVLMLYGLLAFVFQYGSRRAANAELTRPMFEQNLRLLFPQLERLPHADTLFRVLARIDVSAIEQAHLELVKQLIRNKTFARYLINNAYPVGIDGTQKIAFSMLWGEHLLQRRIGPKVDPDSEDEQQYQYYVYVLEASLCFRNGMVIPLMSEFLEYAPGDGEQRKQDCETKAFHRLAARIKTAFPRLPVMLLLDGLYANGPIMERCRSYHWDFMIVLKDGSLPSVWEEVRSLGHEQPDNRLQQRWGEREQDFQWVNAIHYAYGPNAKKSLEVHVVTCREHWQVVDPQTAEIVTQESRHVWLSSRPLSRLNVHTRCNLGARYRWGIEGAFLVEKHQGYAYEHAFAKQWNAMKGYHFLMRLAHLINTLARFSKELAGLFAQLGVQAAIGLIRTTLTGPWLDPVEIEQRLNRPFRLRLR</sequence>
<evidence type="ECO:0000313" key="2">
    <source>
        <dbReference type="EMBL" id="MBK1620167.1"/>
    </source>
</evidence>
<proteinExistence type="predicted"/>
<dbReference type="Pfam" id="PF13808">
    <property type="entry name" value="DDE_Tnp_1_assoc"/>
    <property type="match status" value="1"/>
</dbReference>
<dbReference type="InterPro" id="IPR032806">
    <property type="entry name" value="YbfD_N"/>
</dbReference>
<gene>
    <name evidence="2" type="ORF">CKO42_17310</name>
</gene>
<reference evidence="2 3" key="1">
    <citation type="journal article" date="2020" name="Microorganisms">
        <title>Osmotic Adaptation and Compatible Solute Biosynthesis of Phototrophic Bacteria as Revealed from Genome Analyses.</title>
        <authorList>
            <person name="Imhoff J.F."/>
            <person name="Rahn T."/>
            <person name="Kunzel S."/>
            <person name="Keller A."/>
            <person name="Neulinger S.C."/>
        </authorList>
    </citation>
    <scope>NUCLEOTIDE SEQUENCE [LARGE SCALE GENOMIC DNA]</scope>
    <source>
        <strain evidence="2 3">DSM 25653</strain>
    </source>
</reference>
<dbReference type="Proteomes" id="UP001138768">
    <property type="component" value="Unassembled WGS sequence"/>
</dbReference>
<dbReference type="EMBL" id="NRRY01000033">
    <property type="protein sequence ID" value="MBK1620167.1"/>
    <property type="molecule type" value="Genomic_DNA"/>
</dbReference>
<evidence type="ECO:0000313" key="3">
    <source>
        <dbReference type="Proteomes" id="UP001138768"/>
    </source>
</evidence>
<evidence type="ECO:0000259" key="1">
    <source>
        <dbReference type="Pfam" id="PF13808"/>
    </source>
</evidence>